<evidence type="ECO:0000313" key="4">
    <source>
        <dbReference type="Proteomes" id="UP001388366"/>
    </source>
</evidence>
<feature type="transmembrane region" description="Helical" evidence="1">
    <location>
        <begin position="257"/>
        <end position="281"/>
    </location>
</feature>
<dbReference type="InterPro" id="IPR002656">
    <property type="entry name" value="Acyl_transf_3_dom"/>
</dbReference>
<dbReference type="Proteomes" id="UP001388366">
    <property type="component" value="Unassembled WGS sequence"/>
</dbReference>
<evidence type="ECO:0000313" key="3">
    <source>
        <dbReference type="EMBL" id="MEM5550486.1"/>
    </source>
</evidence>
<dbReference type="RefSeq" id="WP_342883627.1">
    <property type="nucleotide sequence ID" value="NZ_JBBMQU010000009.1"/>
</dbReference>
<feature type="transmembrane region" description="Helical" evidence="1">
    <location>
        <begin position="180"/>
        <end position="198"/>
    </location>
</feature>
<feature type="transmembrane region" description="Helical" evidence="1">
    <location>
        <begin position="100"/>
        <end position="118"/>
    </location>
</feature>
<comment type="caution">
    <text evidence="3">The sequence shown here is derived from an EMBL/GenBank/DDBJ whole genome shotgun (WGS) entry which is preliminary data.</text>
</comment>
<dbReference type="Pfam" id="PF01757">
    <property type="entry name" value="Acyl_transf_3"/>
    <property type="match status" value="1"/>
</dbReference>
<feature type="transmembrane region" description="Helical" evidence="1">
    <location>
        <begin position="31"/>
        <end position="49"/>
    </location>
</feature>
<feature type="transmembrane region" description="Helical" evidence="1">
    <location>
        <begin position="125"/>
        <end position="142"/>
    </location>
</feature>
<keyword evidence="1" id="KW-0812">Transmembrane</keyword>
<feature type="transmembrane region" description="Helical" evidence="1">
    <location>
        <begin position="61"/>
        <end position="80"/>
    </location>
</feature>
<feature type="transmembrane region" description="Helical" evidence="1">
    <location>
        <begin position="154"/>
        <end position="173"/>
    </location>
</feature>
<dbReference type="GO" id="GO:0016746">
    <property type="term" value="F:acyltransferase activity"/>
    <property type="evidence" value="ECO:0007669"/>
    <property type="project" value="UniProtKB-KW"/>
</dbReference>
<feature type="transmembrane region" description="Helical" evidence="1">
    <location>
        <begin position="233"/>
        <end position="251"/>
    </location>
</feature>
<feature type="transmembrane region" description="Helical" evidence="1">
    <location>
        <begin position="204"/>
        <end position="221"/>
    </location>
</feature>
<accession>A0ABU9U0C0</accession>
<keyword evidence="1" id="KW-0472">Membrane</keyword>
<feature type="transmembrane region" description="Helical" evidence="1">
    <location>
        <begin position="7"/>
        <end position="25"/>
    </location>
</feature>
<keyword evidence="3" id="KW-0012">Acyltransferase</keyword>
<keyword evidence="4" id="KW-1185">Reference proteome</keyword>
<evidence type="ECO:0000256" key="1">
    <source>
        <dbReference type="SAM" id="Phobius"/>
    </source>
</evidence>
<evidence type="ECO:0000259" key="2">
    <source>
        <dbReference type="Pfam" id="PF01757"/>
    </source>
</evidence>
<name>A0ABU9U0C0_9GAMM</name>
<dbReference type="EMBL" id="JBBMQU010000009">
    <property type="protein sequence ID" value="MEM5550486.1"/>
    <property type="molecule type" value="Genomic_DNA"/>
</dbReference>
<sequence>MRSDIEIIRLLSTFGIVWFHSNIFFGKELAYAGLVFFIITAVFYTLKSNKDAPIYMKAERLLLPCLTWSLIYFILYKFIGKVQPSPFENIFFDILSTPSIHLWYLPFIFIVTLFIVGLKKNLPTNFTLLFFSLLLPTLFYFGADWRAYELTSPLPQYLHALPAVLIGYLFYCFEVKKNNLARLIILTSILVSIIFLYISKLPGLSSTYIVGISFSILLLLNKPIIKTSPYINSFSKLTFGIYLIHIIPLAILNKTSITGWLLPTLAFISSAFIIYIAKLIIPNKLQKYIL</sequence>
<reference evidence="3 4" key="1">
    <citation type="submission" date="2024-03" db="EMBL/GenBank/DDBJ databases">
        <title>Community enrichment and isolation of bacterial strains for fucoidan degradation.</title>
        <authorList>
            <person name="Sichert A."/>
        </authorList>
    </citation>
    <scope>NUCLEOTIDE SEQUENCE [LARGE SCALE GENOMIC DNA]</scope>
    <source>
        <strain evidence="3 4">AS81</strain>
    </source>
</reference>
<feature type="domain" description="Acyltransferase 3" evidence="2">
    <location>
        <begin position="4"/>
        <end position="275"/>
    </location>
</feature>
<proteinExistence type="predicted"/>
<keyword evidence="3" id="KW-0808">Transferase</keyword>
<keyword evidence="1" id="KW-1133">Transmembrane helix</keyword>
<gene>
    <name evidence="3" type="ORF">WNY63_07075</name>
</gene>
<organism evidence="3 4">
    <name type="scientific">Pseudoalteromonas neustonica</name>
    <dbReference type="NCBI Taxonomy" id="1840331"/>
    <lineage>
        <taxon>Bacteria</taxon>
        <taxon>Pseudomonadati</taxon>
        <taxon>Pseudomonadota</taxon>
        <taxon>Gammaproteobacteria</taxon>
        <taxon>Alteromonadales</taxon>
        <taxon>Pseudoalteromonadaceae</taxon>
        <taxon>Pseudoalteromonas</taxon>
    </lineage>
</organism>
<protein>
    <submittedName>
        <fullName evidence="3">Acyltransferase family protein</fullName>
    </submittedName>
</protein>